<feature type="transmembrane region" description="Helical" evidence="2">
    <location>
        <begin position="6"/>
        <end position="26"/>
    </location>
</feature>
<keyword evidence="2" id="KW-0812">Transmembrane</keyword>
<proteinExistence type="predicted"/>
<organism evidence="3 4">
    <name type="scientific">Amborella trichopoda</name>
    <dbReference type="NCBI Taxonomy" id="13333"/>
    <lineage>
        <taxon>Eukaryota</taxon>
        <taxon>Viridiplantae</taxon>
        <taxon>Streptophyta</taxon>
        <taxon>Embryophyta</taxon>
        <taxon>Tracheophyta</taxon>
        <taxon>Spermatophyta</taxon>
        <taxon>Magnoliopsida</taxon>
        <taxon>Amborellales</taxon>
        <taxon>Amborellaceae</taxon>
        <taxon>Amborella</taxon>
    </lineage>
</organism>
<dbReference type="EMBL" id="KI393569">
    <property type="protein sequence ID" value="ERN08199.1"/>
    <property type="molecule type" value="Genomic_DNA"/>
</dbReference>
<keyword evidence="2" id="KW-0472">Membrane</keyword>
<keyword evidence="2" id="KW-1133">Transmembrane helix</keyword>
<dbReference type="eggNOG" id="KOG4573">
    <property type="taxonomic scope" value="Eukaryota"/>
</dbReference>
<feature type="region of interest" description="Disordered" evidence="1">
    <location>
        <begin position="82"/>
        <end position="107"/>
    </location>
</feature>
<sequence length="152" mass="16615">MLKFLIIIVVVNVVVIDFAALIRSFIPSLPFVIFENVNRNDPSDGKDAPDATLMFHSTRKSQDAAVGALVHMLRTAPPLRQDSSYFSHSSRTDSGTGTFSGTGGGSSFFTSRKTSEALDELQTYREMKNLLLAQSRTQSVTLEPLEATDEVA</sequence>
<accession>W1PKG2</accession>
<dbReference type="HOGENOM" id="CLU_1724753_0_0_1"/>
<evidence type="ECO:0000256" key="2">
    <source>
        <dbReference type="SAM" id="Phobius"/>
    </source>
</evidence>
<dbReference type="PANTHER" id="PTHR13430:SF4">
    <property type="entry name" value="AUTOPHAGY-RELATED PROTEIN 13"/>
    <property type="match status" value="1"/>
</dbReference>
<dbReference type="STRING" id="13333.W1PKG2"/>
<protein>
    <recommendedName>
        <fullName evidence="5">Autophagy-related protein 13 N-terminal domain-containing protein</fullName>
    </recommendedName>
</protein>
<evidence type="ECO:0000256" key="1">
    <source>
        <dbReference type="SAM" id="MobiDB-lite"/>
    </source>
</evidence>
<dbReference type="PANTHER" id="PTHR13430">
    <property type="match status" value="1"/>
</dbReference>
<dbReference type="InterPro" id="IPR040182">
    <property type="entry name" value="ATG13"/>
</dbReference>
<name>W1PKG2_AMBTC</name>
<keyword evidence="4" id="KW-1185">Reference proteome</keyword>
<evidence type="ECO:0008006" key="5">
    <source>
        <dbReference type="Google" id="ProtNLM"/>
    </source>
</evidence>
<reference evidence="4" key="1">
    <citation type="journal article" date="2013" name="Science">
        <title>The Amborella genome and the evolution of flowering plants.</title>
        <authorList>
            <consortium name="Amborella Genome Project"/>
        </authorList>
    </citation>
    <scope>NUCLEOTIDE SEQUENCE [LARGE SCALE GENOMIC DNA]</scope>
</reference>
<dbReference type="GO" id="GO:0000045">
    <property type="term" value="P:autophagosome assembly"/>
    <property type="evidence" value="ECO:0007669"/>
    <property type="project" value="InterPro"/>
</dbReference>
<gene>
    <name evidence="3" type="ORF">AMTR_s00018p00189350</name>
</gene>
<dbReference type="Proteomes" id="UP000017836">
    <property type="component" value="Unassembled WGS sequence"/>
</dbReference>
<evidence type="ECO:0000313" key="4">
    <source>
        <dbReference type="Proteomes" id="UP000017836"/>
    </source>
</evidence>
<dbReference type="Gramene" id="ERN08199">
    <property type="protein sequence ID" value="ERN08199"/>
    <property type="gene ID" value="AMTR_s00018p00189350"/>
</dbReference>
<evidence type="ECO:0000313" key="3">
    <source>
        <dbReference type="EMBL" id="ERN08199.1"/>
    </source>
</evidence>
<dbReference type="AlphaFoldDB" id="W1PKG2"/>